<reference evidence="1" key="1">
    <citation type="submission" date="2022-06" db="EMBL/GenBank/DDBJ databases">
        <title>The First Complete Genome of the Simian Malaria Parasite Plasmodium brasilianum.</title>
        <authorList>
            <person name="Bajic M."/>
            <person name="Ravishankar S."/>
        </authorList>
    </citation>
    <scope>NUCLEOTIDE SEQUENCE</scope>
    <source>
        <strain evidence="1">Bolivian I</strain>
    </source>
</reference>
<name>A0ACB9Y870_PLABR</name>
<organism evidence="1 2">
    <name type="scientific">Plasmodium brasilianum</name>
    <dbReference type="NCBI Taxonomy" id="5824"/>
    <lineage>
        <taxon>Eukaryota</taxon>
        <taxon>Sar</taxon>
        <taxon>Alveolata</taxon>
        <taxon>Apicomplexa</taxon>
        <taxon>Aconoidasida</taxon>
        <taxon>Haemosporida</taxon>
        <taxon>Plasmodiidae</taxon>
        <taxon>Plasmodium</taxon>
        <taxon>Plasmodium (Plasmodium)</taxon>
    </lineage>
</organism>
<comment type="caution">
    <text evidence="1">The sequence shown here is derived from an EMBL/GenBank/DDBJ whole genome shotgun (WGS) entry which is preliminary data.</text>
</comment>
<dbReference type="Proteomes" id="UP001056978">
    <property type="component" value="Chromosome 11"/>
</dbReference>
<dbReference type="EMBL" id="CM043779">
    <property type="protein sequence ID" value="KAI4837471.1"/>
    <property type="molecule type" value="Genomic_DNA"/>
</dbReference>
<accession>A0ACB9Y870</accession>
<evidence type="ECO:0000313" key="1">
    <source>
        <dbReference type="EMBL" id="KAI4837471.1"/>
    </source>
</evidence>
<protein>
    <submittedName>
        <fullName evidence="1">Uncharacterized protein</fullName>
    </submittedName>
</protein>
<gene>
    <name evidence="1" type="ORF">MKS88_003945</name>
</gene>
<sequence>MAYYMLCYNFEYVQLIQFLENISNALLFSLAVFVCSLRCNISALLKVLNVEILKCWNTFYGEQYIVYFVNTSQKEVLLNIIFLRSILTQFDQVVLKLLGRRIDRYFPTFLIWEPKIRIRQRITWQRGLSEISKSSDDVIVKEDGVSINHIEKLCKKKDGSISDKVYGIPLHDAKELFVELTDRILFNDYEKHVKTEKDISSSTYQTLKYMQKKIHKKVNILVNETKTFINELFENYDLLHDKNIEELSNVKVYLDVNGDNEFLLINGRDVYFYIKDVKFTRNIPLNIESSLEKMSEIYVHNEKIFSEYVKKVFKLEEDIKTYLGTGGNRFPLNYTHWNNRYINITQNVAVRAFMDEFYNYFNNIEMKLKHGFSTIIEIDISYLDSMLVAINDIIKATIEQKTTRLFGILHKLFQGYLKGILGFFTFLFEKEDIKNANTLRNIEKKKSEDAYDNNFLFDVENLYVEEKNDIKNSFIKFCTFIKRNFGFNIQSKGIQSLKKKIDLSNDKTEIIKQFKIIVHELLCRKQINKYFEWLNLLKKSNNTMRCYMRKFFGCVTPKNDSILIENRKLIPLITNFFEIREKNYYTFKKEDSEEDILLIIKDLKKTLHKYRISVKLLHLLVDELQVAKILNSEYENERMLYKSLEEEKRKALENYKKETGKGIETAKGCKEAMGKRGGLMEGKRMVEGYAVSMENNEKDIINNGTHIERYEMKEKEKLKILEAKKVAIDENKNAILFYMCLIKDFKL</sequence>
<proteinExistence type="predicted"/>
<keyword evidence="2" id="KW-1185">Reference proteome</keyword>
<evidence type="ECO:0000313" key="2">
    <source>
        <dbReference type="Proteomes" id="UP001056978"/>
    </source>
</evidence>